<organism evidence="13 14">
    <name type="scientific">Vagococcus fluvialis</name>
    <dbReference type="NCBI Taxonomy" id="2738"/>
    <lineage>
        <taxon>Bacteria</taxon>
        <taxon>Bacillati</taxon>
        <taxon>Bacillota</taxon>
        <taxon>Bacilli</taxon>
        <taxon>Lactobacillales</taxon>
        <taxon>Enterococcaceae</taxon>
        <taxon>Vagococcus</taxon>
    </lineage>
</organism>
<dbReference type="GO" id="GO:0005975">
    <property type="term" value="P:carbohydrate metabolic process"/>
    <property type="evidence" value="ECO:0007669"/>
    <property type="project" value="InterPro"/>
</dbReference>
<dbReference type="SUPFAM" id="SSF53756">
    <property type="entry name" value="UDP-Glycosyltransferase/glycogen phosphorylase"/>
    <property type="match status" value="1"/>
</dbReference>
<feature type="domain" description="Glycosyl transferase family 28 C-terminal" evidence="12">
    <location>
        <begin position="188"/>
        <end position="355"/>
    </location>
</feature>
<keyword evidence="5 10" id="KW-0133">Cell shape</keyword>
<evidence type="ECO:0000256" key="10">
    <source>
        <dbReference type="HAMAP-Rule" id="MF_00033"/>
    </source>
</evidence>
<dbReference type="Gene3D" id="3.40.50.2000">
    <property type="entry name" value="Glycogen Phosphorylase B"/>
    <property type="match status" value="2"/>
</dbReference>
<dbReference type="Proteomes" id="UP000288197">
    <property type="component" value="Unassembled WGS sequence"/>
</dbReference>
<dbReference type="GO" id="GO:0008360">
    <property type="term" value="P:regulation of cell shape"/>
    <property type="evidence" value="ECO:0007669"/>
    <property type="project" value="UniProtKB-KW"/>
</dbReference>
<keyword evidence="8 10" id="KW-0131">Cell cycle</keyword>
<feature type="binding site" evidence="10">
    <location>
        <position position="195"/>
    </location>
    <ligand>
        <name>UDP-N-acetyl-alpha-D-glucosamine</name>
        <dbReference type="ChEBI" id="CHEBI:57705"/>
    </ligand>
</feature>
<keyword evidence="6 10" id="KW-0573">Peptidoglycan synthesis</keyword>
<comment type="catalytic activity">
    <reaction evidence="10">
        <text>Mur2Ac(oyl-L-Ala-gamma-D-Glu-L-Lys-D-Ala-D-Ala)-di-trans,octa-cis-undecaprenyl diphosphate + UDP-N-acetyl-alpha-D-glucosamine = beta-D-GlcNAc-(1-&gt;4)-Mur2Ac(oyl-L-Ala-gamma-D-Glu-L-Lys-D-Ala-D-Ala)-di-trans,octa-cis-undecaprenyl diphosphate + UDP + H(+)</text>
        <dbReference type="Rhea" id="RHEA:23192"/>
        <dbReference type="ChEBI" id="CHEBI:15378"/>
        <dbReference type="ChEBI" id="CHEBI:57705"/>
        <dbReference type="ChEBI" id="CHEBI:58223"/>
        <dbReference type="ChEBI" id="CHEBI:60032"/>
        <dbReference type="ChEBI" id="CHEBI:60033"/>
        <dbReference type="EC" id="2.4.1.227"/>
    </reaction>
</comment>
<evidence type="ECO:0000259" key="12">
    <source>
        <dbReference type="Pfam" id="PF04101"/>
    </source>
</evidence>
<dbReference type="OrthoDB" id="9808936at2"/>
<evidence type="ECO:0000256" key="9">
    <source>
        <dbReference type="ARBA" id="ARBA00023316"/>
    </source>
</evidence>
<evidence type="ECO:0000256" key="5">
    <source>
        <dbReference type="ARBA" id="ARBA00022960"/>
    </source>
</evidence>
<accession>A0A369AZZ9</accession>
<proteinExistence type="inferred from homology"/>
<comment type="subcellular location">
    <subcellularLocation>
        <location evidence="10">Cell membrane</location>
        <topology evidence="10">Peripheral membrane protein</topology>
        <orientation evidence="10">Cytoplasmic side</orientation>
    </subcellularLocation>
</comment>
<dbReference type="Pfam" id="PF04101">
    <property type="entry name" value="Glyco_tran_28_C"/>
    <property type="match status" value="1"/>
</dbReference>
<dbReference type="AlphaFoldDB" id="A0A369AZZ9"/>
<evidence type="ECO:0000259" key="11">
    <source>
        <dbReference type="Pfam" id="PF03033"/>
    </source>
</evidence>
<comment type="function">
    <text evidence="10">Cell wall formation. Catalyzes the transfer of a GlcNAc subunit on undecaprenyl-pyrophosphoryl-MurNAc-pentapeptide (lipid intermediate I) to form undecaprenyl-pyrophosphoryl-MurNAc-(pentapeptide)GlcNAc (lipid intermediate II).</text>
</comment>
<feature type="domain" description="Glycosyltransferase family 28 N-terminal" evidence="11">
    <location>
        <begin position="3"/>
        <end position="142"/>
    </location>
</feature>
<dbReference type="GO" id="GO:0005886">
    <property type="term" value="C:plasma membrane"/>
    <property type="evidence" value="ECO:0007669"/>
    <property type="project" value="UniProtKB-SubCell"/>
</dbReference>
<dbReference type="Pfam" id="PF03033">
    <property type="entry name" value="Glyco_transf_28"/>
    <property type="match status" value="1"/>
</dbReference>
<feature type="binding site" evidence="10">
    <location>
        <begin position="10"/>
        <end position="12"/>
    </location>
    <ligand>
        <name>UDP-N-acetyl-alpha-D-glucosamine</name>
        <dbReference type="ChEBI" id="CHEBI:57705"/>
    </ligand>
</feature>
<comment type="pathway">
    <text evidence="10">Cell wall biogenesis; peptidoglycan biosynthesis.</text>
</comment>
<dbReference type="GO" id="GO:0009252">
    <property type="term" value="P:peptidoglycan biosynthetic process"/>
    <property type="evidence" value="ECO:0007669"/>
    <property type="project" value="UniProtKB-UniRule"/>
</dbReference>
<keyword evidence="1 10" id="KW-1003">Cell membrane</keyword>
<evidence type="ECO:0000256" key="4">
    <source>
        <dbReference type="ARBA" id="ARBA00022679"/>
    </source>
</evidence>
<dbReference type="GeneID" id="63146409"/>
<dbReference type="InterPro" id="IPR004276">
    <property type="entry name" value="GlycoTrans_28_N"/>
</dbReference>
<dbReference type="InterPro" id="IPR006009">
    <property type="entry name" value="GlcNAc_MurG"/>
</dbReference>
<comment type="similarity">
    <text evidence="10">Belongs to the glycosyltransferase 28 family. MurG subfamily.</text>
</comment>
<keyword evidence="7 10" id="KW-0472">Membrane</keyword>
<dbReference type="RefSeq" id="WP_114289632.1">
    <property type="nucleotide sequence ID" value="NZ_CP081461.1"/>
</dbReference>
<dbReference type="UniPathway" id="UPA00219"/>
<evidence type="ECO:0000256" key="3">
    <source>
        <dbReference type="ARBA" id="ARBA00022676"/>
    </source>
</evidence>
<gene>
    <name evidence="10" type="primary">murG</name>
    <name evidence="13" type="ORF">CBF32_07050</name>
</gene>
<dbReference type="GO" id="GO:0051301">
    <property type="term" value="P:cell division"/>
    <property type="evidence" value="ECO:0007669"/>
    <property type="project" value="UniProtKB-KW"/>
</dbReference>
<reference evidence="13 14" key="1">
    <citation type="submission" date="2017-05" db="EMBL/GenBank/DDBJ databases">
        <title>Vagococcus spp. assemblies.</title>
        <authorList>
            <person name="Gulvik C.A."/>
        </authorList>
    </citation>
    <scope>NUCLEOTIDE SEQUENCE [LARGE SCALE GENOMIC DNA]</scope>
    <source>
        <strain evidence="13 14">NCFB 2497</strain>
    </source>
</reference>
<dbReference type="PANTHER" id="PTHR21015">
    <property type="entry name" value="UDP-N-ACETYLGLUCOSAMINE--N-ACETYLMURAMYL-(PENTAPEPTIDE) PYROPHOSPHORYL-UNDECAPRENOL N-ACETYLGLUCOSAMINE TRANSFERASE 1"/>
    <property type="match status" value="1"/>
</dbReference>
<dbReference type="InterPro" id="IPR007235">
    <property type="entry name" value="Glyco_trans_28_C"/>
</dbReference>
<evidence type="ECO:0000256" key="6">
    <source>
        <dbReference type="ARBA" id="ARBA00022984"/>
    </source>
</evidence>
<dbReference type="PANTHER" id="PTHR21015:SF22">
    <property type="entry name" value="GLYCOSYLTRANSFERASE"/>
    <property type="match status" value="1"/>
</dbReference>
<evidence type="ECO:0000256" key="7">
    <source>
        <dbReference type="ARBA" id="ARBA00023136"/>
    </source>
</evidence>
<dbReference type="GO" id="GO:0050511">
    <property type="term" value="F:undecaprenyldiphospho-muramoylpentapeptide beta-N-acetylglucosaminyltransferase activity"/>
    <property type="evidence" value="ECO:0007669"/>
    <property type="project" value="UniProtKB-UniRule"/>
</dbReference>
<keyword evidence="4 10" id="KW-0808">Transferase</keyword>
<evidence type="ECO:0000313" key="14">
    <source>
        <dbReference type="Proteomes" id="UP000288197"/>
    </source>
</evidence>
<dbReference type="EMBL" id="NGJX01000005">
    <property type="protein sequence ID" value="RSU02333.1"/>
    <property type="molecule type" value="Genomic_DNA"/>
</dbReference>
<dbReference type="EC" id="2.4.1.227" evidence="10"/>
<feature type="binding site" evidence="10">
    <location>
        <position position="251"/>
    </location>
    <ligand>
        <name>UDP-N-acetyl-alpha-D-glucosamine</name>
        <dbReference type="ChEBI" id="CHEBI:57705"/>
    </ligand>
</feature>
<comment type="caution">
    <text evidence="13">The sequence shown here is derived from an EMBL/GenBank/DDBJ whole genome shotgun (WGS) entry which is preliminary data.</text>
</comment>
<keyword evidence="9 10" id="KW-0961">Cell wall biogenesis/degradation</keyword>
<keyword evidence="14" id="KW-1185">Reference proteome</keyword>
<dbReference type="GO" id="GO:0071555">
    <property type="term" value="P:cell wall organization"/>
    <property type="evidence" value="ECO:0007669"/>
    <property type="project" value="UniProtKB-KW"/>
</dbReference>
<evidence type="ECO:0000256" key="8">
    <source>
        <dbReference type="ARBA" id="ARBA00023306"/>
    </source>
</evidence>
<feature type="binding site" evidence="10">
    <location>
        <position position="296"/>
    </location>
    <ligand>
        <name>UDP-N-acetyl-alpha-D-glucosamine</name>
        <dbReference type="ChEBI" id="CHEBI:57705"/>
    </ligand>
</feature>
<comment type="caution">
    <text evidence="10">Lacks conserved residue(s) required for the propagation of feature annotation.</text>
</comment>
<evidence type="ECO:0000256" key="2">
    <source>
        <dbReference type="ARBA" id="ARBA00022618"/>
    </source>
</evidence>
<feature type="binding site" evidence="10">
    <location>
        <position position="124"/>
    </location>
    <ligand>
        <name>UDP-N-acetyl-alpha-D-glucosamine</name>
        <dbReference type="ChEBI" id="CHEBI:57705"/>
    </ligand>
</feature>
<name>A0A369AZZ9_9ENTE</name>
<dbReference type="CDD" id="cd03785">
    <property type="entry name" value="GT28_MurG"/>
    <property type="match status" value="1"/>
</dbReference>
<dbReference type="HAMAP" id="MF_00033">
    <property type="entry name" value="MurG"/>
    <property type="match status" value="1"/>
</dbReference>
<dbReference type="NCBIfam" id="TIGR01133">
    <property type="entry name" value="murG"/>
    <property type="match status" value="1"/>
</dbReference>
<keyword evidence="3 10" id="KW-0328">Glycosyltransferase</keyword>
<keyword evidence="2 10" id="KW-0132">Cell division</keyword>
<evidence type="ECO:0000256" key="1">
    <source>
        <dbReference type="ARBA" id="ARBA00022475"/>
    </source>
</evidence>
<protein>
    <recommendedName>
        <fullName evidence="10">UDP-N-acetylglucosamine--N-acetylmuramyl-(pentapeptide) pyrophosphoryl-undecaprenol N-acetylglucosamine transferase</fullName>
        <ecNumber evidence="10">2.4.1.227</ecNumber>
    </recommendedName>
    <alternativeName>
        <fullName evidence="10">Undecaprenyl-PP-MurNAc-pentapeptide-UDPGlcNAc GlcNAc transferase</fullName>
    </alternativeName>
</protein>
<evidence type="ECO:0000313" key="13">
    <source>
        <dbReference type="EMBL" id="RSU02333.1"/>
    </source>
</evidence>
<sequence>MKVLVSGGGTGGHIYPAVSLIKHIKEKNPEAEFLYIGTKKGLESKIVPDQGIPFETIEIQGFKRSLSPSNFKTVYLFLNSIKEAKKIIKKFQPDVVIGTGGYVCGSVVYAASKLKIPTIIHEQNSVAGMTNKFLSKYVDKIGICFSDVAKDFPSEKVVMVGNPRAQEVAGIEKSAILEEFGLKPEIPTVLIFGGSRGALAINEAVMKSLGLFQEKPYQVLYASGDIYYEDVSKVWNPIKNKSDNVKVVPYIKNMQNVLGNVELVVGRAGATSLAEITSIGLPSILIPSPNVTNDHQTKNAMSLVDKQAALMVKNSELTENSLVEAVDTLMLNEEKRKQMAQASKEEGVPDATDRLYALMMTLTS</sequence>